<protein>
    <submittedName>
        <fullName evidence="2">Glutamyl-tRNA amidotransferase</fullName>
    </submittedName>
</protein>
<evidence type="ECO:0000259" key="1">
    <source>
        <dbReference type="Pfam" id="PF21986"/>
    </source>
</evidence>
<name>A0A926VJG6_9CYAN</name>
<evidence type="ECO:0000313" key="3">
    <source>
        <dbReference type="Proteomes" id="UP000641646"/>
    </source>
</evidence>
<reference evidence="2" key="2">
    <citation type="submission" date="2020-08" db="EMBL/GenBank/DDBJ databases">
        <authorList>
            <person name="Chen M."/>
            <person name="Teng W."/>
            <person name="Zhao L."/>
            <person name="Hu C."/>
            <person name="Zhou Y."/>
            <person name="Han B."/>
            <person name="Song L."/>
            <person name="Shu W."/>
        </authorList>
    </citation>
    <scope>NUCLEOTIDE SEQUENCE</scope>
    <source>
        <strain evidence="2">FACHB-1375</strain>
    </source>
</reference>
<dbReference type="EMBL" id="JACJPW010000094">
    <property type="protein sequence ID" value="MBD2184783.1"/>
    <property type="molecule type" value="Genomic_DNA"/>
</dbReference>
<comment type="caution">
    <text evidence="2">The sequence shown here is derived from an EMBL/GenBank/DDBJ whole genome shotgun (WGS) entry which is preliminary data.</text>
</comment>
<reference evidence="2" key="1">
    <citation type="journal article" date="2015" name="ISME J.">
        <title>Draft Genome Sequence of Streptomyces incarnatus NRRL8089, which Produces the Nucleoside Antibiotic Sinefungin.</title>
        <authorList>
            <person name="Oshima K."/>
            <person name="Hattori M."/>
            <person name="Shimizu H."/>
            <person name="Fukuda K."/>
            <person name="Nemoto M."/>
            <person name="Inagaki K."/>
            <person name="Tamura T."/>
        </authorList>
    </citation>
    <scope>NUCLEOTIDE SEQUENCE</scope>
    <source>
        <strain evidence="2">FACHB-1375</strain>
    </source>
</reference>
<evidence type="ECO:0000313" key="2">
    <source>
        <dbReference type="EMBL" id="MBD2184783.1"/>
    </source>
</evidence>
<dbReference type="Proteomes" id="UP000641646">
    <property type="component" value="Unassembled WGS sequence"/>
</dbReference>
<gene>
    <name evidence="2" type="ORF">H6G03_27550</name>
</gene>
<sequence length="131" mass="14210">METVHLAVNGTLMRGLELNPNLLAVGATFVREALTEPVYRLWSIDDRHPAMMRVSNGGNAIVVEVWAVPTSGICTILQQEPPGLCIGKVRLADGQEVLGVLGESLLCEGKREITQWGGWRAYIGDLGKDKA</sequence>
<organism evidence="2 3">
    <name type="scientific">Aerosakkonema funiforme FACHB-1375</name>
    <dbReference type="NCBI Taxonomy" id="2949571"/>
    <lineage>
        <taxon>Bacteria</taxon>
        <taxon>Bacillati</taxon>
        <taxon>Cyanobacteriota</taxon>
        <taxon>Cyanophyceae</taxon>
        <taxon>Oscillatoriophycideae</taxon>
        <taxon>Aerosakkonematales</taxon>
        <taxon>Aerosakkonemataceae</taxon>
        <taxon>Aerosakkonema</taxon>
    </lineage>
</organism>
<accession>A0A926VJG6</accession>
<feature type="domain" description="Allophanate hydrolase C-terminal" evidence="1">
    <location>
        <begin position="4"/>
        <end position="123"/>
    </location>
</feature>
<dbReference type="Pfam" id="PF21986">
    <property type="entry name" value="AH_C"/>
    <property type="match status" value="1"/>
</dbReference>
<dbReference type="InterPro" id="IPR053844">
    <property type="entry name" value="AH_C"/>
</dbReference>
<proteinExistence type="predicted"/>
<keyword evidence="3" id="KW-1185">Reference proteome</keyword>
<dbReference type="AlphaFoldDB" id="A0A926VJG6"/>
<dbReference type="Gene3D" id="3.10.490.10">
    <property type="entry name" value="Gamma-glutamyl cyclotransferase-like"/>
    <property type="match status" value="1"/>
</dbReference>
<dbReference type="RefSeq" id="WP_190471850.1">
    <property type="nucleotide sequence ID" value="NZ_JACJPW010000094.1"/>
</dbReference>